<evidence type="ECO:0000313" key="5">
    <source>
        <dbReference type="Proteomes" id="UP000177870"/>
    </source>
</evidence>
<dbReference type="GO" id="GO:0035556">
    <property type="term" value="P:intracellular signal transduction"/>
    <property type="evidence" value="ECO:0007669"/>
    <property type="project" value="InterPro"/>
</dbReference>
<organism evidence="4 5">
    <name type="scientific">Moorena producens PAL-8-15-08-1</name>
    <dbReference type="NCBI Taxonomy" id="1458985"/>
    <lineage>
        <taxon>Bacteria</taxon>
        <taxon>Bacillati</taxon>
        <taxon>Cyanobacteriota</taxon>
        <taxon>Cyanophyceae</taxon>
        <taxon>Coleofasciculales</taxon>
        <taxon>Coleofasciculaceae</taxon>
        <taxon>Moorena</taxon>
    </lineage>
</organism>
<dbReference type="Gene3D" id="3.30.70.1230">
    <property type="entry name" value="Nucleotide cyclase"/>
    <property type="match status" value="1"/>
</dbReference>
<dbReference type="SMART" id="SM00044">
    <property type="entry name" value="CYCc"/>
    <property type="match status" value="1"/>
</dbReference>
<dbReference type="STRING" id="1458985.BJP34_21255"/>
<dbReference type="SMART" id="SM00304">
    <property type="entry name" value="HAMP"/>
    <property type="match status" value="1"/>
</dbReference>
<dbReference type="Gene3D" id="6.10.340.10">
    <property type="match status" value="1"/>
</dbReference>
<feature type="transmembrane region" description="Helical" evidence="1">
    <location>
        <begin position="422"/>
        <end position="445"/>
    </location>
</feature>
<dbReference type="PANTHER" id="PTHR45655:SF13">
    <property type="entry name" value="SOLUBLE GUANYLATE CYCLASE GCY-32-RELATED"/>
    <property type="match status" value="1"/>
</dbReference>
<reference evidence="5" key="1">
    <citation type="submission" date="2016-10" db="EMBL/GenBank/DDBJ databases">
        <title>Comparative genomics uncovers the prolific and rare metabolic potential of the cyanobacterial genus Moorea.</title>
        <authorList>
            <person name="Leao T."/>
            <person name="Castelao G."/>
            <person name="Korobeynikov A."/>
            <person name="Monroe E.A."/>
            <person name="Podell S."/>
            <person name="Glukhov E."/>
            <person name="Allen E."/>
            <person name="Gerwick W.H."/>
            <person name="Gerwick L."/>
        </authorList>
    </citation>
    <scope>NUCLEOTIDE SEQUENCE [LARGE SCALE GENOMIC DNA]</scope>
    <source>
        <strain evidence="5">PAL-8-15-08-1</strain>
    </source>
</reference>
<feature type="domain" description="Guanylate cyclase" evidence="2">
    <location>
        <begin position="534"/>
        <end position="661"/>
    </location>
</feature>
<gene>
    <name evidence="4" type="ORF">BJP34_21255</name>
</gene>
<dbReference type="AlphaFoldDB" id="A0A1D8TVF2"/>
<dbReference type="GO" id="GO:0004016">
    <property type="term" value="F:adenylate cyclase activity"/>
    <property type="evidence" value="ECO:0007669"/>
    <property type="project" value="UniProtKB-ARBA"/>
</dbReference>
<dbReference type="InterPro" id="IPR003660">
    <property type="entry name" value="HAMP_dom"/>
</dbReference>
<dbReference type="Gene3D" id="3.30.450.20">
    <property type="entry name" value="PAS domain"/>
    <property type="match status" value="1"/>
</dbReference>
<keyword evidence="1" id="KW-1133">Transmembrane helix</keyword>
<protein>
    <submittedName>
        <fullName evidence="4">Adenylate/guanylate cyclase domain-containing protein</fullName>
    </submittedName>
</protein>
<dbReference type="InterPro" id="IPR029787">
    <property type="entry name" value="Nucleotide_cyclase"/>
</dbReference>
<evidence type="ECO:0000259" key="3">
    <source>
        <dbReference type="PROSITE" id="PS50885"/>
    </source>
</evidence>
<dbReference type="EMBL" id="CP017599">
    <property type="protein sequence ID" value="AOX01629.1"/>
    <property type="molecule type" value="Genomic_DNA"/>
</dbReference>
<evidence type="ECO:0000313" key="4">
    <source>
        <dbReference type="EMBL" id="AOX01629.1"/>
    </source>
</evidence>
<feature type="domain" description="HAMP" evidence="3">
    <location>
        <begin position="442"/>
        <end position="494"/>
    </location>
</feature>
<dbReference type="SUPFAM" id="SSF55073">
    <property type="entry name" value="Nucleotide cyclase"/>
    <property type="match status" value="1"/>
</dbReference>
<proteinExistence type="predicted"/>
<keyword evidence="1" id="KW-0472">Membrane</keyword>
<accession>A0A1D8TVF2</accession>
<keyword evidence="1" id="KW-0812">Transmembrane</keyword>
<dbReference type="CDD" id="cd06225">
    <property type="entry name" value="HAMP"/>
    <property type="match status" value="1"/>
</dbReference>
<evidence type="ECO:0000259" key="2">
    <source>
        <dbReference type="PROSITE" id="PS50125"/>
    </source>
</evidence>
<dbReference type="PROSITE" id="PS50885">
    <property type="entry name" value="HAMP"/>
    <property type="match status" value="1"/>
</dbReference>
<evidence type="ECO:0000256" key="1">
    <source>
        <dbReference type="SAM" id="Phobius"/>
    </source>
</evidence>
<dbReference type="RefSeq" id="WP_070394066.1">
    <property type="nucleotide sequence ID" value="NZ_CP017599.1"/>
</dbReference>
<dbReference type="GO" id="GO:0016020">
    <property type="term" value="C:membrane"/>
    <property type="evidence" value="ECO:0007669"/>
    <property type="project" value="InterPro"/>
</dbReference>
<feature type="transmembrane region" description="Helical" evidence="1">
    <location>
        <begin position="13"/>
        <end position="33"/>
    </location>
</feature>
<dbReference type="InterPro" id="IPR001054">
    <property type="entry name" value="A/G_cyclase"/>
</dbReference>
<dbReference type="Pfam" id="PF00672">
    <property type="entry name" value="HAMP"/>
    <property type="match status" value="1"/>
</dbReference>
<dbReference type="PANTHER" id="PTHR45655">
    <property type="entry name" value="GUANYLATE CYCLASE SOLUBLE SUBUNIT BETA-2"/>
    <property type="match status" value="1"/>
</dbReference>
<dbReference type="KEGG" id="mpro:BJP34_21255"/>
<dbReference type="SUPFAM" id="SSF158472">
    <property type="entry name" value="HAMP domain-like"/>
    <property type="match status" value="1"/>
</dbReference>
<dbReference type="PROSITE" id="PS50125">
    <property type="entry name" value="GUANYLATE_CYCLASE_2"/>
    <property type="match status" value="1"/>
</dbReference>
<dbReference type="Proteomes" id="UP000177870">
    <property type="component" value="Chromosome"/>
</dbReference>
<sequence length="715" mass="80063">MGLLNNLSIRSKLIFMLLALSTCSLFVTAYIGYRSGKSHLSKTVSNQLTSLRASKADQIESYFEDIRYQTQTLSENLMVVEAMQEFKTAYNQLQESRTPNDTPTNLDDTLKEYYRKEFLTKLAETSDGKPVLESYLPETSAARYLQYYYIATNPNPAGEKHLLDDPEDKSEYSSIHTRYHPIFRNIVEKFGYQDMLLIDPQTGEIVYSVFKETDFGTSLTSGPYSDSNLAFALGDLRKAKGKDYVQIFDFDSYRPSFGAPVAFIAAPIYDGSKFIGVLAFQLPVNQINNVMTGYRKWKSNGLGDTGEIYLVGDDYLMRSVSRFLIEDPTAYSKALREQGVKEQILKRIEQFGTSILQQPVKTEAVKAALAGQEGTQIINDYRGVEVLSSYAPLNIDGLEWVILSEMDLAEAYAPVYAFQKRVLVSAALIILLITLLAMGLAHLFVQPVRALIASARKVRDGQVDAVVNINSEDEFGELAESFNQMVGSLRTQTKLVEQKNRENEKLLTSVFPDSVAKRLKRGETNIAESVSNVTVLFCDIAGFGQLSRSMDTHEVIAILNDLVSLFDQATAKYGIEKIKTIGDNYMAVCGLSILHIDHQKRALDFALEMLALTHRFSHERGFDIDLEIGIHSGDIVAGIVGREKVVYDVWGDTVNVANKLMFDCPRGAILVSQNVYNSLHDIYDFEEADDITRNGKNQQKAWLLKTAQELVASTV</sequence>
<dbReference type="CDD" id="cd07302">
    <property type="entry name" value="CHD"/>
    <property type="match status" value="1"/>
</dbReference>
<name>A0A1D8TVF2_9CYAN</name>
<dbReference type="GO" id="GO:0009190">
    <property type="term" value="P:cyclic nucleotide biosynthetic process"/>
    <property type="evidence" value="ECO:0007669"/>
    <property type="project" value="InterPro"/>
</dbReference>
<dbReference type="Pfam" id="PF00211">
    <property type="entry name" value="Guanylate_cyc"/>
    <property type="match status" value="1"/>
</dbReference>